<proteinExistence type="predicted"/>
<gene>
    <name evidence="2" type="ORF">EPJ78_03265</name>
</gene>
<evidence type="ECO:0000256" key="1">
    <source>
        <dbReference type="SAM" id="Phobius"/>
    </source>
</evidence>
<keyword evidence="1" id="KW-0472">Membrane</keyword>
<protein>
    <submittedName>
        <fullName evidence="2">Colicin lysis protein</fullName>
    </submittedName>
</protein>
<dbReference type="EMBL" id="SAYB01000003">
    <property type="protein sequence ID" value="TXJ37750.1"/>
    <property type="molecule type" value="Genomic_DNA"/>
</dbReference>
<sequence length="418" mass="47587">MKKVCYVFMISLTLINFWGCAKKSIQPIGGTKTEVYFSYLNDDYEVVENKTKNLWMKINGVSENLFLVSSKTNEDEYTAILTDEKNNITVAMVYKDGKNFPDYITFAKDNQIVRGTASDYVNGAFDVLWELNDFQEVFYNIKLTNDIDYYNNISGLDKTENYQAKTIITSLKIWDAINNYVQEPNNRPSARFFDIIFGFFLAISIPAAAIITAAVVVVTAIVTAVAVVLIKQEVEKKKRPPAKVIPKGDTIDTFPSVAKFYIQYKGVDVKYGEVFTIDYNGARMTIAAPEEPKNEYIENYHSRLTLNPIHIGNDKVGETNNCNINVSLEGNHGDPNSLIDAYYRFFLNKEKGSSLTDNKSGNLYDKVELVSKISNFMILDIDKKNRYDNTNNLNLNFVFENPIEIYGRLTNNFLIKVN</sequence>
<keyword evidence="1" id="KW-1133">Transmembrane helix</keyword>
<name>A0A5C8ENJ6_9SPIR</name>
<keyword evidence="1" id="KW-0812">Transmembrane</keyword>
<evidence type="ECO:0000313" key="3">
    <source>
        <dbReference type="Proteomes" id="UP000322814"/>
    </source>
</evidence>
<dbReference type="AlphaFoldDB" id="A0A5C8ENJ6"/>
<evidence type="ECO:0000313" key="2">
    <source>
        <dbReference type="EMBL" id="TXJ37750.1"/>
    </source>
</evidence>
<feature type="transmembrane region" description="Helical" evidence="1">
    <location>
        <begin position="197"/>
        <end position="230"/>
    </location>
</feature>
<dbReference type="RefSeq" id="WP_147770519.1">
    <property type="nucleotide sequence ID" value="NZ_SAYB01000003.1"/>
</dbReference>
<dbReference type="Proteomes" id="UP000322814">
    <property type="component" value="Unassembled WGS sequence"/>
</dbReference>
<reference evidence="2 3" key="1">
    <citation type="journal article" date="1992" name="Lakartidningen">
        <title>[Penicillin V and not amoxicillin is the first choice preparation in acute otitis].</title>
        <authorList>
            <person name="Kamme C."/>
            <person name="Lundgren K."/>
            <person name="Prellner K."/>
        </authorList>
    </citation>
    <scope>NUCLEOTIDE SEQUENCE [LARGE SCALE GENOMIC DNA]</scope>
    <source>
        <strain evidence="2 3">PC4580III</strain>
    </source>
</reference>
<accession>A0A5C8ENJ6</accession>
<organism evidence="2 3">
    <name type="scientific">Brachyspira aalborgi</name>
    <dbReference type="NCBI Taxonomy" id="29522"/>
    <lineage>
        <taxon>Bacteria</taxon>
        <taxon>Pseudomonadati</taxon>
        <taxon>Spirochaetota</taxon>
        <taxon>Spirochaetia</taxon>
        <taxon>Brachyspirales</taxon>
        <taxon>Brachyspiraceae</taxon>
        <taxon>Brachyspira</taxon>
    </lineage>
</organism>
<comment type="caution">
    <text evidence="2">The sequence shown here is derived from an EMBL/GenBank/DDBJ whole genome shotgun (WGS) entry which is preliminary data.</text>
</comment>